<sequence>MSAMPTVECGEPLVAIAGLHARLSIDESDENIACLGYQPTFTVRESVACRLVDAVSNLPSDYCLLVKESLRPAALQRFYFERRLRKVLASNPGLAESDAIEVTSRFVAPPTVAGHPGGGAIDITLCDRDGRELDLGCAYDADEVVSGGACFSQFDNLNAHARKHRSLMFSALEDAGFVNYPFEWWHWSYGDKYWAVVKQQANALYGPVEDLESTALHPKI</sequence>
<keyword evidence="10" id="KW-1185">Reference proteome</keyword>
<proteinExistence type="predicted"/>
<accession>A0ABX8UYF9</accession>
<dbReference type="Gene3D" id="3.30.1380.10">
    <property type="match status" value="1"/>
</dbReference>
<dbReference type="SUPFAM" id="SSF55166">
    <property type="entry name" value="Hedgehog/DD-peptidase"/>
    <property type="match status" value="1"/>
</dbReference>
<evidence type="ECO:0000256" key="2">
    <source>
        <dbReference type="ARBA" id="ARBA00022670"/>
    </source>
</evidence>
<name>A0ABX8UYF9_9BURK</name>
<dbReference type="CDD" id="cd14843">
    <property type="entry name" value="D-Ala-D-Ala_dipeptidase_like"/>
    <property type="match status" value="1"/>
</dbReference>
<keyword evidence="7" id="KW-0482">Metalloprotease</keyword>
<evidence type="ECO:0000313" key="9">
    <source>
        <dbReference type="EMBL" id="QYD71903.1"/>
    </source>
</evidence>
<evidence type="ECO:0000313" key="10">
    <source>
        <dbReference type="Proteomes" id="UP000826462"/>
    </source>
</evidence>
<keyword evidence="5" id="KW-0862">Zinc</keyword>
<gene>
    <name evidence="9" type="ORF">KZJ38_33645</name>
</gene>
<dbReference type="Proteomes" id="UP000826462">
    <property type="component" value="Chromosome 2"/>
</dbReference>
<evidence type="ECO:0000256" key="7">
    <source>
        <dbReference type="ARBA" id="ARBA00023049"/>
    </source>
</evidence>
<protein>
    <submittedName>
        <fullName evidence="9">M15 family metallopeptidase</fullName>
    </submittedName>
</protein>
<reference evidence="9 10" key="1">
    <citation type="submission" date="2021-07" db="EMBL/GenBank/DDBJ databases">
        <title>Paraburkholderia edwinii protects Aspergillus sp. from phenazines by acting as a toxin sponge.</title>
        <authorList>
            <person name="Dahlstrom K.M."/>
            <person name="Newman D.K."/>
        </authorList>
    </citation>
    <scope>NUCLEOTIDE SEQUENCE [LARGE SCALE GENOMIC DNA]</scope>
    <source>
        <strain evidence="9 10">Pe01</strain>
    </source>
</reference>
<keyword evidence="4" id="KW-0378">Hydrolase</keyword>
<dbReference type="Pfam" id="PF01427">
    <property type="entry name" value="Peptidase_M15"/>
    <property type="match status" value="1"/>
</dbReference>
<keyword evidence="2" id="KW-0645">Protease</keyword>
<dbReference type="InterPro" id="IPR000755">
    <property type="entry name" value="A_A_dipeptidase"/>
</dbReference>
<keyword evidence="8" id="KW-0961">Cell wall biogenesis/degradation</keyword>
<dbReference type="PANTHER" id="PTHR43126">
    <property type="entry name" value="D-ALANYL-D-ALANINE DIPEPTIDASE"/>
    <property type="match status" value="1"/>
</dbReference>
<evidence type="ECO:0000256" key="4">
    <source>
        <dbReference type="ARBA" id="ARBA00022801"/>
    </source>
</evidence>
<organism evidence="9 10">
    <name type="scientific">Paraburkholderia edwinii</name>
    <dbReference type="NCBI Taxonomy" id="2861782"/>
    <lineage>
        <taxon>Bacteria</taxon>
        <taxon>Pseudomonadati</taxon>
        <taxon>Pseudomonadota</taxon>
        <taxon>Betaproteobacteria</taxon>
        <taxon>Burkholderiales</taxon>
        <taxon>Burkholderiaceae</taxon>
        <taxon>Paraburkholderia</taxon>
    </lineage>
</organism>
<keyword evidence="3" id="KW-0479">Metal-binding</keyword>
<evidence type="ECO:0000256" key="5">
    <source>
        <dbReference type="ARBA" id="ARBA00022833"/>
    </source>
</evidence>
<evidence type="ECO:0000256" key="8">
    <source>
        <dbReference type="ARBA" id="ARBA00023316"/>
    </source>
</evidence>
<dbReference type="PANTHER" id="PTHR43126:SF2">
    <property type="entry name" value="D-ALANYL-D-ALANINE DIPEPTIDASE"/>
    <property type="match status" value="1"/>
</dbReference>
<evidence type="ECO:0000256" key="1">
    <source>
        <dbReference type="ARBA" id="ARBA00001362"/>
    </source>
</evidence>
<evidence type="ECO:0000256" key="3">
    <source>
        <dbReference type="ARBA" id="ARBA00022723"/>
    </source>
</evidence>
<keyword evidence="6" id="KW-0224">Dipeptidase</keyword>
<dbReference type="InterPro" id="IPR009045">
    <property type="entry name" value="Zn_M74/Hedgehog-like"/>
</dbReference>
<comment type="catalytic activity">
    <reaction evidence="1">
        <text>D-alanyl-D-alanine + H2O = 2 D-alanine</text>
        <dbReference type="Rhea" id="RHEA:20661"/>
        <dbReference type="ChEBI" id="CHEBI:15377"/>
        <dbReference type="ChEBI" id="CHEBI:57416"/>
        <dbReference type="ChEBI" id="CHEBI:57822"/>
        <dbReference type="EC" id="3.4.13.22"/>
    </reaction>
</comment>
<dbReference type="EMBL" id="CP080096">
    <property type="protein sequence ID" value="QYD71903.1"/>
    <property type="molecule type" value="Genomic_DNA"/>
</dbReference>
<evidence type="ECO:0000256" key="6">
    <source>
        <dbReference type="ARBA" id="ARBA00022997"/>
    </source>
</evidence>